<protein>
    <submittedName>
        <fullName evidence="2">Alpha/beta hydrolase</fullName>
    </submittedName>
</protein>
<accession>A0A5B8L214</accession>
<keyword evidence="2" id="KW-0378">Hydrolase</keyword>
<dbReference type="AlphaFoldDB" id="A0A5B8L214"/>
<dbReference type="KEGG" id="niy:FQ775_17305"/>
<dbReference type="OrthoDB" id="9799612at2"/>
<proteinExistence type="predicted"/>
<dbReference type="Proteomes" id="UP000321389">
    <property type="component" value="Chromosome"/>
</dbReference>
<dbReference type="PANTHER" id="PTHR43433">
    <property type="entry name" value="HYDROLASE, ALPHA/BETA FOLD FAMILY PROTEIN"/>
    <property type="match status" value="1"/>
</dbReference>
<dbReference type="GO" id="GO:0046503">
    <property type="term" value="P:glycerolipid catabolic process"/>
    <property type="evidence" value="ECO:0007669"/>
    <property type="project" value="TreeGrafter"/>
</dbReference>
<dbReference type="PANTHER" id="PTHR43433:SF5">
    <property type="entry name" value="AB HYDROLASE-1 DOMAIN-CONTAINING PROTEIN"/>
    <property type="match status" value="1"/>
</dbReference>
<evidence type="ECO:0000313" key="3">
    <source>
        <dbReference type="Proteomes" id="UP000321389"/>
    </source>
</evidence>
<organism evidence="2 3">
    <name type="scientific">Nitratireductor mangrovi</name>
    <dbReference type="NCBI Taxonomy" id="2599600"/>
    <lineage>
        <taxon>Bacteria</taxon>
        <taxon>Pseudomonadati</taxon>
        <taxon>Pseudomonadota</taxon>
        <taxon>Alphaproteobacteria</taxon>
        <taxon>Hyphomicrobiales</taxon>
        <taxon>Phyllobacteriaceae</taxon>
        <taxon>Nitratireductor</taxon>
    </lineage>
</organism>
<reference evidence="2" key="1">
    <citation type="submission" date="2020-04" db="EMBL/GenBank/DDBJ databases">
        <title>Nitratireductor sp. nov. isolated from mangrove soil.</title>
        <authorList>
            <person name="Ye Y."/>
        </authorList>
    </citation>
    <scope>NUCLEOTIDE SEQUENCE</scope>
    <source>
        <strain evidence="2">SY7</strain>
    </source>
</reference>
<dbReference type="EMBL" id="CP042301">
    <property type="protein sequence ID" value="QDZ01995.1"/>
    <property type="molecule type" value="Genomic_DNA"/>
</dbReference>
<gene>
    <name evidence="2" type="ORF">FQ775_17305</name>
</gene>
<dbReference type="GO" id="GO:0004806">
    <property type="term" value="F:triacylglycerol lipase activity"/>
    <property type="evidence" value="ECO:0007669"/>
    <property type="project" value="TreeGrafter"/>
</dbReference>
<keyword evidence="3" id="KW-1185">Reference proteome</keyword>
<dbReference type="InterPro" id="IPR000073">
    <property type="entry name" value="AB_hydrolase_1"/>
</dbReference>
<evidence type="ECO:0000313" key="2">
    <source>
        <dbReference type="EMBL" id="QDZ01995.1"/>
    </source>
</evidence>
<feature type="domain" description="AB hydrolase-1" evidence="1">
    <location>
        <begin position="26"/>
        <end position="151"/>
    </location>
</feature>
<dbReference type="Gene3D" id="3.40.50.1820">
    <property type="entry name" value="alpha/beta hydrolase"/>
    <property type="match status" value="1"/>
</dbReference>
<dbReference type="Pfam" id="PF00561">
    <property type="entry name" value="Abhydrolase_1"/>
    <property type="match status" value="1"/>
</dbReference>
<evidence type="ECO:0000259" key="1">
    <source>
        <dbReference type="Pfam" id="PF00561"/>
    </source>
</evidence>
<dbReference type="InterPro" id="IPR050471">
    <property type="entry name" value="AB_hydrolase"/>
</dbReference>
<sequence>MNTPLTTATLKVTGASLHYEVRGSGPLLVIIPGGPQDAGVFAELAERLADRYRVVAFDLRGNSRSSFDGPAVDLDVDVHADDVARLIEELGGGSAYIFGTSGGAQIGLNLAARHPGKVKVLVAHEPPSVMMLDDPSEALAADRALHETYRREGVDAAMAAFFAMSGLDDGNAQDGPPPFDIRPEAAETFERVSGNFEYWLAHGLLPLSLYEPDVEALKAGAPKVVVALGEASVGQPIHEMGSALARMLGIDPVPFPGDHMGFEQDARAFADQLHRSFAAQ</sequence>
<dbReference type="InterPro" id="IPR029058">
    <property type="entry name" value="AB_hydrolase_fold"/>
</dbReference>
<name>A0A5B8L214_9HYPH</name>
<dbReference type="SUPFAM" id="SSF53474">
    <property type="entry name" value="alpha/beta-Hydrolases"/>
    <property type="match status" value="1"/>
</dbReference>
<dbReference type="RefSeq" id="WP_146300636.1">
    <property type="nucleotide sequence ID" value="NZ_CP042301.2"/>
</dbReference>